<reference evidence="2" key="1">
    <citation type="submission" date="2023-10" db="EMBL/GenBank/DDBJ databases">
        <authorList>
            <person name="Chen Y."/>
            <person name="Shah S."/>
            <person name="Dougan E. K."/>
            <person name="Thang M."/>
            <person name="Chan C."/>
        </authorList>
    </citation>
    <scope>NUCLEOTIDE SEQUENCE [LARGE SCALE GENOMIC DNA]</scope>
</reference>
<sequence>MAWTSKSTRFTAAQEDANPVVGPGSYAAPPPPRRQTEPSYAPFGSDKARITSEPRNEDRAERYPVPPPGAYDPKLPSSYNSGLPRKAAPFLSSALRAGGVPADAKEFTPGPGAYEAPEASLRVEACRTMGAPQGVKGLMFRSASAPSIPRAQQCFGYEESGDGRLVRQPPKNASQLLAGVGAETAGPGHYEVGTRGEKQKAPLGVFGRGPPRTTHKVVETPGPGHYMERGAPRGRGPLSSLASGTERLASKAEERPGPGAYSVTAPGRKSLRELNPELQFFGSTAERFQRKPSDGVPGPGQYEAPRKRAARPPAKTSFGISDRFEGPCSHAALTSHPELPGPGAYEQEVLSKTSGALGTASVLASTGVLAFGSMQSRATRGVAETPGPGNYEAPAGLSAPEHAAPQGQLRTGRAHPPNAVFASESAKNSLMHATLKEAERVPPPGQYTPLLARDTSAVVRMPPKSEGFLSAAPRSAPPARAELGPGPGMYTPGELTGGKRLGTYNRAIAEGLRGGFGFGHSGKRFSDKAAATPGPGAHQVQSSWVSKSYNVHFGGD</sequence>
<feature type="region of interest" description="Disordered" evidence="1">
    <location>
        <begin position="281"/>
        <end position="323"/>
    </location>
</feature>
<dbReference type="Pfam" id="PF07004">
    <property type="entry name" value="SHIPPO-rpt"/>
    <property type="match status" value="2"/>
</dbReference>
<accession>A0ABN9SW41</accession>
<feature type="region of interest" description="Disordered" evidence="1">
    <location>
        <begin position="522"/>
        <end position="543"/>
    </location>
</feature>
<organism evidence="2 3">
    <name type="scientific">Prorocentrum cordatum</name>
    <dbReference type="NCBI Taxonomy" id="2364126"/>
    <lineage>
        <taxon>Eukaryota</taxon>
        <taxon>Sar</taxon>
        <taxon>Alveolata</taxon>
        <taxon>Dinophyceae</taxon>
        <taxon>Prorocentrales</taxon>
        <taxon>Prorocentraceae</taxon>
        <taxon>Prorocentrum</taxon>
    </lineage>
</organism>
<dbReference type="InterPro" id="IPR010736">
    <property type="entry name" value="SHIPPO-rpt"/>
</dbReference>
<dbReference type="EMBL" id="CAUYUJ010013780">
    <property type="protein sequence ID" value="CAK0836753.1"/>
    <property type="molecule type" value="Genomic_DNA"/>
</dbReference>
<evidence type="ECO:0000256" key="1">
    <source>
        <dbReference type="SAM" id="MobiDB-lite"/>
    </source>
</evidence>
<gene>
    <name evidence="2" type="ORF">PCOR1329_LOCUS33150</name>
</gene>
<dbReference type="PANTHER" id="PTHR21580">
    <property type="entry name" value="SHIPPO-1-RELATED"/>
    <property type="match status" value="1"/>
</dbReference>
<feature type="region of interest" description="Disordered" evidence="1">
    <location>
        <begin position="466"/>
        <end position="486"/>
    </location>
</feature>
<dbReference type="Proteomes" id="UP001189429">
    <property type="component" value="Unassembled WGS sequence"/>
</dbReference>
<evidence type="ECO:0000313" key="3">
    <source>
        <dbReference type="Proteomes" id="UP001189429"/>
    </source>
</evidence>
<feature type="region of interest" description="Disordered" evidence="1">
    <location>
        <begin position="200"/>
        <end position="269"/>
    </location>
</feature>
<evidence type="ECO:0000313" key="2">
    <source>
        <dbReference type="EMBL" id="CAK0836753.1"/>
    </source>
</evidence>
<feature type="compositionally biased region" description="Basic and acidic residues" evidence="1">
    <location>
        <begin position="46"/>
        <end position="62"/>
    </location>
</feature>
<feature type="region of interest" description="Disordered" evidence="1">
    <location>
        <begin position="379"/>
        <end position="416"/>
    </location>
</feature>
<evidence type="ECO:0008006" key="4">
    <source>
        <dbReference type="Google" id="ProtNLM"/>
    </source>
</evidence>
<dbReference type="PANTHER" id="PTHR21580:SF60">
    <property type="entry name" value="SPERM-TAIL PG-RICH REPEAT-CONTAINING PROTEIN 2"/>
    <property type="match status" value="1"/>
</dbReference>
<proteinExistence type="predicted"/>
<keyword evidence="3" id="KW-1185">Reference proteome</keyword>
<feature type="compositionally biased region" description="Low complexity" evidence="1">
    <location>
        <begin position="470"/>
        <end position="481"/>
    </location>
</feature>
<dbReference type="InterPro" id="IPR051291">
    <property type="entry name" value="CIMAP"/>
</dbReference>
<feature type="region of interest" description="Disordered" evidence="1">
    <location>
        <begin position="1"/>
        <end position="79"/>
    </location>
</feature>
<name>A0ABN9SW41_9DINO</name>
<protein>
    <recommendedName>
        <fullName evidence="4">Sperm-tail PG-rich repeat-containing protein 2</fullName>
    </recommendedName>
</protein>
<comment type="caution">
    <text evidence="2">The sequence shown here is derived from an EMBL/GenBank/DDBJ whole genome shotgun (WGS) entry which is preliminary data.</text>
</comment>
<feature type="compositionally biased region" description="Polar residues" evidence="1">
    <location>
        <begin position="1"/>
        <end position="11"/>
    </location>
</feature>